<dbReference type="SUPFAM" id="SSF56399">
    <property type="entry name" value="ADP-ribosylation"/>
    <property type="match status" value="1"/>
</dbReference>
<dbReference type="Pfam" id="PF01885">
    <property type="entry name" value="PTS_2-RNA"/>
    <property type="match status" value="1"/>
</dbReference>
<evidence type="ECO:0000256" key="2">
    <source>
        <dbReference type="ARBA" id="ARBA00009836"/>
    </source>
</evidence>
<dbReference type="EMBL" id="LT598488">
    <property type="protein sequence ID" value="SCW01564.1"/>
    <property type="molecule type" value="Genomic_DNA"/>
</dbReference>
<dbReference type="InterPro" id="IPR002745">
    <property type="entry name" value="Ptrans_KptA/Tpt1"/>
</dbReference>
<keyword evidence="5" id="KW-0520">NAD</keyword>
<organism evidence="7 8">
    <name type="scientific">Lachancea fermentati</name>
    <name type="common">Zygosaccharomyces fermentati</name>
    <dbReference type="NCBI Taxonomy" id="4955"/>
    <lineage>
        <taxon>Eukaryota</taxon>
        <taxon>Fungi</taxon>
        <taxon>Dikarya</taxon>
        <taxon>Ascomycota</taxon>
        <taxon>Saccharomycotina</taxon>
        <taxon>Saccharomycetes</taxon>
        <taxon>Saccharomycetales</taxon>
        <taxon>Saccharomycetaceae</taxon>
        <taxon>Lachancea</taxon>
    </lineage>
</organism>
<dbReference type="GO" id="GO:0000215">
    <property type="term" value="F:tRNA 2'-phosphotransferase activity"/>
    <property type="evidence" value="ECO:0007669"/>
    <property type="project" value="UniProtKB-EC"/>
</dbReference>
<comment type="catalytic activity">
    <reaction evidence="6">
        <text>2'-phospho-[ligated tRNA] + NAD(+) = mature tRNA + ADP-alpha-D-ribose 1'',2''-cyclic phosphate + nicotinamide</text>
        <dbReference type="Rhea" id="RHEA:23324"/>
        <dbReference type="Rhea" id="RHEA-COMP:11106"/>
        <dbReference type="Rhea" id="RHEA-COMP:11107"/>
        <dbReference type="ChEBI" id="CHEBI:17154"/>
        <dbReference type="ChEBI" id="CHEBI:57540"/>
        <dbReference type="ChEBI" id="CHEBI:76596"/>
        <dbReference type="ChEBI" id="CHEBI:82883"/>
        <dbReference type="ChEBI" id="CHEBI:85027"/>
        <dbReference type="EC" id="2.7.1.160"/>
    </reaction>
</comment>
<evidence type="ECO:0000313" key="7">
    <source>
        <dbReference type="EMBL" id="SCW01564.1"/>
    </source>
</evidence>
<evidence type="ECO:0000256" key="1">
    <source>
        <dbReference type="ARBA" id="ARBA00003343"/>
    </source>
</evidence>
<dbReference type="Gene3D" id="3.20.170.30">
    <property type="match status" value="1"/>
</dbReference>
<proteinExistence type="inferred from homology"/>
<comment type="function">
    <text evidence="1">Catalyzes the last step of tRNA splicing, the transfer of the splice junction 2'-phosphate from ligated tRNA to NAD to produce ADP-ribose 1''-2'' cyclic phosphate.</text>
</comment>
<sequence length="226" mass="24988">MSDPAKREIQISKSLAYLLRHGAVKEKLPIDSNGYIPVDVLLRHNRLKSLKCTKADIDKVVATNSKKRFHLKEEGANTLICATQGHSIAAIAPAEEVLEQIKSPDKLPAKLAHGTNLGNCKLILQSGFIKRMNRNHVHLSPGVTGVDSAVVSGMRTSSTVIIYLKLDKALDELRIYKSLNNVYLTPDDIPLNLVEKVTIRSGQKKNPNIDELLALLSTNEIPFSFY</sequence>
<evidence type="ECO:0000256" key="4">
    <source>
        <dbReference type="ARBA" id="ARBA00022679"/>
    </source>
</evidence>
<dbReference type="PANTHER" id="PTHR12684:SF2">
    <property type="entry name" value="TRNA 2'-PHOSPHOTRANSFERASE 1"/>
    <property type="match status" value="1"/>
</dbReference>
<dbReference type="EC" id="2.7.1.160" evidence="3"/>
<reference evidence="8" key="1">
    <citation type="submission" date="2016-03" db="EMBL/GenBank/DDBJ databases">
        <authorList>
            <person name="Devillers H."/>
        </authorList>
    </citation>
    <scope>NUCLEOTIDE SEQUENCE [LARGE SCALE GENOMIC DNA]</scope>
</reference>
<dbReference type="InterPro" id="IPR042081">
    <property type="entry name" value="RNA_2'-PTrans_C"/>
</dbReference>
<evidence type="ECO:0000256" key="5">
    <source>
        <dbReference type="ARBA" id="ARBA00023027"/>
    </source>
</evidence>
<evidence type="ECO:0000256" key="6">
    <source>
        <dbReference type="ARBA" id="ARBA00047949"/>
    </source>
</evidence>
<evidence type="ECO:0000256" key="3">
    <source>
        <dbReference type="ARBA" id="ARBA00012007"/>
    </source>
</evidence>
<dbReference type="InterPro" id="IPR042080">
    <property type="entry name" value="RNA_2'-PTrans_N"/>
</dbReference>
<dbReference type="PANTHER" id="PTHR12684">
    <property type="entry name" value="PUTATIVE PHOSPHOTRANSFERASE"/>
    <property type="match status" value="1"/>
</dbReference>
<dbReference type="FunFam" id="1.10.10.970:FF:000002">
    <property type="entry name" value="Tpt1p"/>
    <property type="match status" value="1"/>
</dbReference>
<dbReference type="STRING" id="4955.A0A1G4MCF1"/>
<dbReference type="OMA" id="RHGASQM"/>
<dbReference type="AlphaFoldDB" id="A0A1G4MCF1"/>
<dbReference type="Proteomes" id="UP000190831">
    <property type="component" value="Chromosome E"/>
</dbReference>
<keyword evidence="8" id="KW-1185">Reference proteome</keyword>
<gene>
    <name evidence="7" type="ORF">LAFE_0E02454G</name>
</gene>
<dbReference type="Gene3D" id="1.10.10.970">
    <property type="entry name" value="RNA 2'-phosphotransferase, Tpt1/KptA family, N-terminal domain"/>
    <property type="match status" value="1"/>
</dbReference>
<name>A0A1G4MCF1_LACFM</name>
<comment type="similarity">
    <text evidence="2">Belongs to the KptA/TPT1 family.</text>
</comment>
<keyword evidence="4" id="KW-0808">Transferase</keyword>
<protein>
    <recommendedName>
        <fullName evidence="3">2'-phosphotransferase</fullName>
        <ecNumber evidence="3">2.7.1.160</ecNumber>
    </recommendedName>
</protein>
<evidence type="ECO:0000313" key="8">
    <source>
        <dbReference type="Proteomes" id="UP000190831"/>
    </source>
</evidence>
<dbReference type="GO" id="GO:0006388">
    <property type="term" value="P:tRNA splicing, via endonucleolytic cleavage and ligation"/>
    <property type="evidence" value="ECO:0007669"/>
    <property type="project" value="TreeGrafter"/>
</dbReference>
<accession>A0A1G4MCF1</accession>
<dbReference type="OrthoDB" id="419694at2759"/>